<protein>
    <submittedName>
        <fullName evidence="2">Uncharacterized protein</fullName>
    </submittedName>
</protein>
<dbReference type="EMBL" id="LXQA010105138">
    <property type="protein sequence ID" value="MCI17364.1"/>
    <property type="molecule type" value="Genomic_DNA"/>
</dbReference>
<evidence type="ECO:0000256" key="1">
    <source>
        <dbReference type="SAM" id="MobiDB-lite"/>
    </source>
</evidence>
<accession>A0A392PZU3</accession>
<feature type="non-terminal residue" evidence="2">
    <location>
        <position position="88"/>
    </location>
</feature>
<feature type="compositionally biased region" description="Polar residues" evidence="1">
    <location>
        <begin position="34"/>
        <end position="43"/>
    </location>
</feature>
<reference evidence="2 3" key="1">
    <citation type="journal article" date="2018" name="Front. Plant Sci.">
        <title>Red Clover (Trifolium pratense) and Zigzag Clover (T. medium) - A Picture of Genomic Similarities and Differences.</title>
        <authorList>
            <person name="Dluhosova J."/>
            <person name="Istvanek J."/>
            <person name="Nedelnik J."/>
            <person name="Repkova J."/>
        </authorList>
    </citation>
    <scope>NUCLEOTIDE SEQUENCE [LARGE SCALE GENOMIC DNA]</scope>
    <source>
        <strain evidence="3">cv. 10/8</strain>
        <tissue evidence="2">Leaf</tissue>
    </source>
</reference>
<sequence>MRILPKAQPQKPKIGPEIIIIDSSDDESVHGKSKGNSSPNVNRKLNGIAASNVVRLSHRCVGSHEPTSSSSPNKLRTCSGSFLGAFEV</sequence>
<name>A0A392PZU3_9FABA</name>
<dbReference type="AlphaFoldDB" id="A0A392PZU3"/>
<keyword evidence="3" id="KW-1185">Reference proteome</keyword>
<feature type="region of interest" description="Disordered" evidence="1">
    <location>
        <begin position="23"/>
        <end position="44"/>
    </location>
</feature>
<evidence type="ECO:0000313" key="2">
    <source>
        <dbReference type="EMBL" id="MCI17364.1"/>
    </source>
</evidence>
<proteinExistence type="predicted"/>
<comment type="caution">
    <text evidence="2">The sequence shown here is derived from an EMBL/GenBank/DDBJ whole genome shotgun (WGS) entry which is preliminary data.</text>
</comment>
<organism evidence="2 3">
    <name type="scientific">Trifolium medium</name>
    <dbReference type="NCBI Taxonomy" id="97028"/>
    <lineage>
        <taxon>Eukaryota</taxon>
        <taxon>Viridiplantae</taxon>
        <taxon>Streptophyta</taxon>
        <taxon>Embryophyta</taxon>
        <taxon>Tracheophyta</taxon>
        <taxon>Spermatophyta</taxon>
        <taxon>Magnoliopsida</taxon>
        <taxon>eudicotyledons</taxon>
        <taxon>Gunneridae</taxon>
        <taxon>Pentapetalae</taxon>
        <taxon>rosids</taxon>
        <taxon>fabids</taxon>
        <taxon>Fabales</taxon>
        <taxon>Fabaceae</taxon>
        <taxon>Papilionoideae</taxon>
        <taxon>50 kb inversion clade</taxon>
        <taxon>NPAAA clade</taxon>
        <taxon>Hologalegina</taxon>
        <taxon>IRL clade</taxon>
        <taxon>Trifolieae</taxon>
        <taxon>Trifolium</taxon>
    </lineage>
</organism>
<dbReference type="Proteomes" id="UP000265520">
    <property type="component" value="Unassembled WGS sequence"/>
</dbReference>
<evidence type="ECO:0000313" key="3">
    <source>
        <dbReference type="Proteomes" id="UP000265520"/>
    </source>
</evidence>